<sequence length="1372" mass="155185">QDVVVENDSLFVQMLKSSGMILKSGDRQNEIGVDQVVFQKKLQQALKKHPRHPNVIQEFISGLESYIENGDHLRNCLLPCGTLQAEETSNLVSSFHDSLIKLLLGIEILQVRISPAFSNVGSDGLSIPRLIINQFKWLDRIVNGKDLASKIMQLVTVAPVDIQHDIITSLPEILEDSQHNDVAKELNSLLQTNLQLSVPILDALSSLNLNTELLIEVRQSVMSTLSAVELEDLPVIIKFILHSVTPSDALEVISELRRSLDLESCVSVPPLHATQNRMKHKPHAGYGLFNSSKDCVSLLMDVIKSAVRFQKHTSEAWIKAIENVDTVSNHKVTDLIVLLILYSTNNNNSKKQVERVLRNKIRLGHISDQLLLSAFKNHSQVLRDYILSILSLAQTLLRSPEQSVVSFGSLMYKHTFSAYDSYCQQEVIGALVTHVCSGYPAEVDVALNVLTELVTLHSAAVALYAVFIKGILDYLDNLNIHQIRKLFQILSMLAFSKGREGGHIQDDMYIVIRKQLSSTVLKYKRIGIIGAIRMVGSMAIDRWAKSPESKPLSADSIRQITTLLELVRACSERTREASALYYDEMASLIQKRNLDQQVMDWVRKTVLDDFQNDFVVDLDPLPKGNHLFPVKAMYNLDEDESQGGIAINLLPLMSLEFAAKGTALETSKGELLVSPICLAPYFRLLRLCIEDEHDGNLDEIDALLGCPLYLTDLEVTEKLESLSKQEREFLCSLLFFTLNWFREVVNAYCKQNSAEMKGKVLSRLQNITWLQSVLEKCLAGMGLQCTQIRQLWMCSQNNKIIYTVGKKRTSAESKNSSADSSQIEQQQEIESSEIDKNEPEKEKEDSSKITVSLNSYRAYFRELDLEVFTVLHCGLLTRSILDTDLHTKATEVVQLGPAELVFLLQDLFRKMENMLTSSAKKATFLKVLTFFKLKFQLKKSEEVAKVVVDLLNSLCSHVENMHNYFQALLAENHGVVDAPGLDVKEHQFMTSCYQLLLQVFHTLFAWSGFSQHEHRKLLKSALGVLAGRFKQIDTEHALEELVSQSFNYLKNLHSSVPSSSSALSLIQLLIVLSEKTSSPQYREKIASLAKTFLCQSWIQTNGEREKGNRFNESLQSLLCIYLEHTNDVLKAVEEISGVGVPELVNTSKDGASSTYPTLTRQTFLVFFRVLMDKLEKCVKSFPVGKRSDSYEIHTEQLLRWNLAVRDFHILINLVKVFDSRPVLIVCLKYGRLFLETFLKFGMPLLDCCFKKHREDVQSLLKTLQLSTRQLHHMCGHSKIHQDTGLTNHVPQLKKTLELFVYRVKAMLVLNNCQEAFWLGNLKNRDLQVSNRCGFCMAMELHVSPIPPSLQEKHQTSKEKSGKIIYGKKCLVL</sequence>
<evidence type="ECO:0000256" key="4">
    <source>
        <dbReference type="ARBA" id="ARBA00023242"/>
    </source>
</evidence>
<dbReference type="GO" id="GO:0000793">
    <property type="term" value="C:condensed chromosome"/>
    <property type="evidence" value="ECO:0007669"/>
    <property type="project" value="TreeGrafter"/>
</dbReference>
<dbReference type="GO" id="GO:0005634">
    <property type="term" value="C:nucleus"/>
    <property type="evidence" value="ECO:0007669"/>
    <property type="project" value="UniProtKB-SubCell"/>
</dbReference>
<organism evidence="7 8">
    <name type="scientific">Leptobrachium leishanense</name>
    <name type="common">Leishan spiny toad</name>
    <dbReference type="NCBI Taxonomy" id="445787"/>
    <lineage>
        <taxon>Eukaryota</taxon>
        <taxon>Metazoa</taxon>
        <taxon>Chordata</taxon>
        <taxon>Craniata</taxon>
        <taxon>Vertebrata</taxon>
        <taxon>Euteleostomi</taxon>
        <taxon>Amphibia</taxon>
        <taxon>Batrachia</taxon>
        <taxon>Anura</taxon>
        <taxon>Pelobatoidea</taxon>
        <taxon>Megophryidae</taxon>
        <taxon>Leptobrachium</taxon>
    </lineage>
</organism>
<evidence type="ECO:0000313" key="7">
    <source>
        <dbReference type="Ensembl" id="ENSLLEP00000028247.1"/>
    </source>
</evidence>
<proteinExistence type="inferred from homology"/>
<keyword evidence="4" id="KW-0539">Nucleus</keyword>
<feature type="region of interest" description="Disordered" evidence="6">
    <location>
        <begin position="812"/>
        <end position="846"/>
    </location>
</feature>
<dbReference type="PANTHER" id="PTHR32086">
    <property type="entry name" value="FANCONI ANEMIA GROUP D2 PROTEIN"/>
    <property type="match status" value="1"/>
</dbReference>
<reference evidence="7" key="2">
    <citation type="submission" date="2025-09" db="UniProtKB">
        <authorList>
            <consortium name="Ensembl"/>
        </authorList>
    </citation>
    <scope>IDENTIFICATION</scope>
</reference>
<dbReference type="GO" id="GO:0070182">
    <property type="term" value="F:DNA polymerase binding"/>
    <property type="evidence" value="ECO:0007669"/>
    <property type="project" value="TreeGrafter"/>
</dbReference>
<dbReference type="Proteomes" id="UP000694569">
    <property type="component" value="Unplaced"/>
</dbReference>
<feature type="compositionally biased region" description="Basic and acidic residues" evidence="6">
    <location>
        <begin position="833"/>
        <end position="846"/>
    </location>
</feature>
<dbReference type="OrthoDB" id="27031at2759"/>
<name>A0A8C5PUX8_9ANUR</name>
<keyword evidence="3" id="KW-0832">Ubl conjugation</keyword>
<dbReference type="Ensembl" id="ENSLLET00000029351.1">
    <property type="protein sequence ID" value="ENSLLEP00000028247.1"/>
    <property type="gene ID" value="ENSLLEG00000016971.1"/>
</dbReference>
<evidence type="ECO:0000256" key="3">
    <source>
        <dbReference type="ARBA" id="ARBA00022843"/>
    </source>
</evidence>
<feature type="compositionally biased region" description="Low complexity" evidence="6">
    <location>
        <begin position="812"/>
        <end position="829"/>
    </location>
</feature>
<dbReference type="GO" id="GO:0036297">
    <property type="term" value="P:interstrand cross-link repair"/>
    <property type="evidence" value="ECO:0007669"/>
    <property type="project" value="TreeGrafter"/>
</dbReference>
<dbReference type="CDD" id="cd11721">
    <property type="entry name" value="FANCD2"/>
    <property type="match status" value="1"/>
</dbReference>
<keyword evidence="8" id="KW-1185">Reference proteome</keyword>
<evidence type="ECO:0000256" key="2">
    <source>
        <dbReference type="ARBA" id="ARBA00022499"/>
    </source>
</evidence>
<reference evidence="7" key="1">
    <citation type="submission" date="2025-08" db="UniProtKB">
        <authorList>
            <consortium name="Ensembl"/>
        </authorList>
    </citation>
    <scope>IDENTIFICATION</scope>
</reference>
<dbReference type="GO" id="GO:0031573">
    <property type="term" value="P:mitotic intra-S DNA damage checkpoint signaling"/>
    <property type="evidence" value="ECO:0007669"/>
    <property type="project" value="TreeGrafter"/>
</dbReference>
<dbReference type="GeneTree" id="ENSGT00390000016970"/>
<comment type="similarity">
    <text evidence="5">Belongs to the Fanconi anemia protein FANCD2 family.</text>
</comment>
<keyword evidence="2" id="KW-1017">Isopeptide bond</keyword>
<evidence type="ECO:0000313" key="8">
    <source>
        <dbReference type="Proteomes" id="UP000694569"/>
    </source>
</evidence>
<protein>
    <submittedName>
        <fullName evidence="7">FA complementation group D2</fullName>
    </submittedName>
</protein>
<evidence type="ECO:0000256" key="1">
    <source>
        <dbReference type="ARBA" id="ARBA00004123"/>
    </source>
</evidence>
<comment type="subcellular location">
    <subcellularLocation>
        <location evidence="1">Nucleus</location>
    </subcellularLocation>
</comment>
<dbReference type="GO" id="GO:0007129">
    <property type="term" value="P:homologous chromosome pairing at meiosis"/>
    <property type="evidence" value="ECO:0007669"/>
    <property type="project" value="TreeGrafter"/>
</dbReference>
<evidence type="ECO:0000256" key="5">
    <source>
        <dbReference type="ARBA" id="ARBA00093456"/>
    </source>
</evidence>
<accession>A0A8C5PUX8</accession>
<gene>
    <name evidence="7" type="primary">FANCD2</name>
</gene>
<dbReference type="InterPro" id="IPR029448">
    <property type="entry name" value="FANCD2"/>
</dbReference>
<dbReference type="SUPFAM" id="SSF48371">
    <property type="entry name" value="ARM repeat"/>
    <property type="match status" value="1"/>
</dbReference>
<evidence type="ECO:0000256" key="6">
    <source>
        <dbReference type="SAM" id="MobiDB-lite"/>
    </source>
</evidence>
<dbReference type="InterPro" id="IPR016024">
    <property type="entry name" value="ARM-type_fold"/>
</dbReference>
<dbReference type="GO" id="GO:1990918">
    <property type="term" value="P:double-strand break repair involved in meiotic recombination"/>
    <property type="evidence" value="ECO:0007669"/>
    <property type="project" value="TreeGrafter"/>
</dbReference>
<dbReference type="Pfam" id="PF14631">
    <property type="entry name" value="FancD2"/>
    <property type="match status" value="1"/>
</dbReference>
<dbReference type="PANTHER" id="PTHR32086:SF0">
    <property type="entry name" value="FANCONI ANEMIA GROUP D2 PROTEIN"/>
    <property type="match status" value="1"/>
</dbReference>